<feature type="domain" description="Methylated-DNA-[protein]-cysteine S-methyltransferase DNA binding" evidence="10">
    <location>
        <begin position="138"/>
        <end position="216"/>
    </location>
</feature>
<comment type="miscellaneous">
    <text evidence="9">This enzyme catalyzes only one turnover and therefore is not strictly catalytic. According to one definition, an enzyme is a biocatalyst that acts repeatedly and over many reaction cycles.</text>
</comment>
<dbReference type="EMBL" id="JAJFZP010000005">
    <property type="protein sequence ID" value="MCC3268781.1"/>
    <property type="molecule type" value="Genomic_DNA"/>
</dbReference>
<dbReference type="InterPro" id="IPR036631">
    <property type="entry name" value="MGMT_N_sf"/>
</dbReference>
<sequence length="218" mass="22918">MIPPFEKPVPEKETAQKMPHELQLLTEQEAAEDAVLQHLHVRLAAAAADTGVLDVAYTVVGTPVGELLLAATPAGLVRVSFACEDHDAVLAVLAERISPRILKAPDRLQQAAAQIDEYFAGARRSFDLPLDLRLTAGFRRSVVENLRNIGYGSTATYSAVAALAGSPGAVRAVGTACALNPLPVVVPCHRVVRSDGSTGGYRGGPAAKRLLLNLEAAA</sequence>
<evidence type="ECO:0000256" key="9">
    <source>
        <dbReference type="HAMAP-Rule" id="MF_00772"/>
    </source>
</evidence>
<feature type="domain" description="Methylguanine DNA methyltransferase ribonuclease-like" evidence="11">
    <location>
        <begin position="56"/>
        <end position="132"/>
    </location>
</feature>
<dbReference type="PROSITE" id="PS00374">
    <property type="entry name" value="MGMT"/>
    <property type="match status" value="1"/>
</dbReference>
<dbReference type="Gene3D" id="1.10.10.10">
    <property type="entry name" value="Winged helix-like DNA-binding domain superfamily/Winged helix DNA-binding domain"/>
    <property type="match status" value="1"/>
</dbReference>
<dbReference type="GO" id="GO:0006307">
    <property type="term" value="P:DNA alkylation repair"/>
    <property type="evidence" value="ECO:0007669"/>
    <property type="project" value="UniProtKB-UniRule"/>
</dbReference>
<evidence type="ECO:0000256" key="2">
    <source>
        <dbReference type="ARBA" id="ARBA00008711"/>
    </source>
</evidence>
<reference evidence="12" key="1">
    <citation type="submission" date="2021-10" db="EMBL/GenBank/DDBJ databases">
        <title>Novel species in genus Arthrobacter.</title>
        <authorList>
            <person name="Liu Y."/>
        </authorList>
    </citation>
    <scope>NUCLEOTIDE SEQUENCE</scope>
    <source>
        <strain evidence="12">Zg-Y809</strain>
    </source>
</reference>
<evidence type="ECO:0000259" key="10">
    <source>
        <dbReference type="Pfam" id="PF01035"/>
    </source>
</evidence>
<dbReference type="NCBIfam" id="TIGR00589">
    <property type="entry name" value="ogt"/>
    <property type="match status" value="1"/>
</dbReference>
<keyword evidence="6 9" id="KW-0227">DNA damage</keyword>
<dbReference type="AlphaFoldDB" id="A0A9X1S683"/>
<comment type="caution">
    <text evidence="12">The sequence shown here is derived from an EMBL/GenBank/DDBJ whole genome shotgun (WGS) entry which is preliminary data.</text>
</comment>
<evidence type="ECO:0000313" key="12">
    <source>
        <dbReference type="EMBL" id="MCC3268781.1"/>
    </source>
</evidence>
<evidence type="ECO:0000256" key="8">
    <source>
        <dbReference type="ARBA" id="ARBA00049348"/>
    </source>
</evidence>
<dbReference type="HAMAP" id="MF_00772">
    <property type="entry name" value="OGT"/>
    <property type="match status" value="1"/>
</dbReference>
<dbReference type="CDD" id="cd06445">
    <property type="entry name" value="ATase"/>
    <property type="match status" value="1"/>
</dbReference>
<dbReference type="InterPro" id="IPR014048">
    <property type="entry name" value="MethylDNA_cys_MeTrfase_DNA-bd"/>
</dbReference>
<gene>
    <name evidence="12" type="ORF">LJ751_05320</name>
</gene>
<proteinExistence type="inferred from homology"/>
<dbReference type="PANTHER" id="PTHR10815">
    <property type="entry name" value="METHYLATED-DNA--PROTEIN-CYSTEINE METHYLTRANSFERASE"/>
    <property type="match status" value="1"/>
</dbReference>
<dbReference type="EC" id="2.1.1.63" evidence="9"/>
<evidence type="ECO:0000256" key="3">
    <source>
        <dbReference type="ARBA" id="ARBA00022490"/>
    </source>
</evidence>
<organism evidence="12 13">
    <name type="scientific">Arthrobacter gengyunqii</name>
    <dbReference type="NCBI Taxonomy" id="2886940"/>
    <lineage>
        <taxon>Bacteria</taxon>
        <taxon>Bacillati</taxon>
        <taxon>Actinomycetota</taxon>
        <taxon>Actinomycetes</taxon>
        <taxon>Micrococcales</taxon>
        <taxon>Micrococcaceae</taxon>
        <taxon>Arthrobacter</taxon>
    </lineage>
</organism>
<accession>A0A9X1S683</accession>
<dbReference type="Proteomes" id="UP001139264">
    <property type="component" value="Unassembled WGS sequence"/>
</dbReference>
<dbReference type="InterPro" id="IPR001497">
    <property type="entry name" value="MethylDNA_cys_MeTrfase_AS"/>
</dbReference>
<dbReference type="InterPro" id="IPR036388">
    <property type="entry name" value="WH-like_DNA-bd_sf"/>
</dbReference>
<name>A0A9X1S683_9MICC</name>
<evidence type="ECO:0000256" key="5">
    <source>
        <dbReference type="ARBA" id="ARBA00022679"/>
    </source>
</evidence>
<comment type="similarity">
    <text evidence="2 9">Belongs to the MGMT family.</text>
</comment>
<comment type="catalytic activity">
    <reaction evidence="1 9">
        <text>a 4-O-methyl-thymidine in DNA + L-cysteinyl-[protein] = a thymidine in DNA + S-methyl-L-cysteinyl-[protein]</text>
        <dbReference type="Rhea" id="RHEA:53428"/>
        <dbReference type="Rhea" id="RHEA-COMP:10131"/>
        <dbReference type="Rhea" id="RHEA-COMP:10132"/>
        <dbReference type="Rhea" id="RHEA-COMP:13555"/>
        <dbReference type="Rhea" id="RHEA-COMP:13556"/>
        <dbReference type="ChEBI" id="CHEBI:29950"/>
        <dbReference type="ChEBI" id="CHEBI:82612"/>
        <dbReference type="ChEBI" id="CHEBI:137386"/>
        <dbReference type="ChEBI" id="CHEBI:137387"/>
        <dbReference type="EC" id="2.1.1.63"/>
    </reaction>
</comment>
<feature type="active site" description="Nucleophile; methyl group acceptor" evidence="9">
    <location>
        <position position="188"/>
    </location>
</feature>
<dbReference type="InterPro" id="IPR036217">
    <property type="entry name" value="MethylDNA_cys_MeTrfase_DNAb"/>
</dbReference>
<protein>
    <recommendedName>
        <fullName evidence="9">Methylated-DNA--protein-cysteine methyltransferase</fullName>
        <ecNumber evidence="9">2.1.1.63</ecNumber>
    </recommendedName>
    <alternativeName>
        <fullName evidence="9">6-O-methylguanine-DNA methyltransferase</fullName>
        <shortName evidence="9">MGMT</shortName>
    </alternativeName>
    <alternativeName>
        <fullName evidence="9">O-6-methylguanine-DNA-alkyltransferase</fullName>
    </alternativeName>
</protein>
<dbReference type="PANTHER" id="PTHR10815:SF13">
    <property type="entry name" value="METHYLATED-DNA--PROTEIN-CYSTEINE METHYLTRANSFERASE"/>
    <property type="match status" value="1"/>
</dbReference>
<evidence type="ECO:0000259" key="11">
    <source>
        <dbReference type="Pfam" id="PF02870"/>
    </source>
</evidence>
<keyword evidence="5 9" id="KW-0808">Transferase</keyword>
<dbReference type="SUPFAM" id="SSF46767">
    <property type="entry name" value="Methylated DNA-protein cysteine methyltransferase, C-terminal domain"/>
    <property type="match status" value="1"/>
</dbReference>
<evidence type="ECO:0000256" key="1">
    <source>
        <dbReference type="ARBA" id="ARBA00001286"/>
    </source>
</evidence>
<dbReference type="InterPro" id="IPR008332">
    <property type="entry name" value="MethylG_MeTrfase_N"/>
</dbReference>
<evidence type="ECO:0000313" key="13">
    <source>
        <dbReference type="Proteomes" id="UP001139264"/>
    </source>
</evidence>
<comment type="function">
    <text evidence="9">Involved in the cellular defense against the biological effects of O6-methylguanine (O6-MeG) and O4-methylthymine (O4-MeT) in DNA. Repairs the methylated nucleobase in DNA by stoichiometrically transferring the methyl group to a cysteine residue in the enzyme. This is a suicide reaction: the enzyme is irreversibly inactivated.</text>
</comment>
<keyword evidence="3 9" id="KW-0963">Cytoplasm</keyword>
<keyword evidence="4 9" id="KW-0489">Methyltransferase</keyword>
<dbReference type="GO" id="GO:0003908">
    <property type="term" value="F:methylated-DNA-[protein]-cysteine S-methyltransferase activity"/>
    <property type="evidence" value="ECO:0007669"/>
    <property type="project" value="UniProtKB-UniRule"/>
</dbReference>
<evidence type="ECO:0000256" key="4">
    <source>
        <dbReference type="ARBA" id="ARBA00022603"/>
    </source>
</evidence>
<evidence type="ECO:0000256" key="7">
    <source>
        <dbReference type="ARBA" id="ARBA00023204"/>
    </source>
</evidence>
<keyword evidence="7 9" id="KW-0234">DNA repair</keyword>
<dbReference type="GO" id="GO:0005737">
    <property type="term" value="C:cytoplasm"/>
    <property type="evidence" value="ECO:0007669"/>
    <property type="project" value="UniProtKB-SubCell"/>
</dbReference>
<dbReference type="Gene3D" id="3.30.160.70">
    <property type="entry name" value="Methylated DNA-protein cysteine methyltransferase domain"/>
    <property type="match status" value="1"/>
</dbReference>
<evidence type="ECO:0000256" key="6">
    <source>
        <dbReference type="ARBA" id="ARBA00022763"/>
    </source>
</evidence>
<dbReference type="Pfam" id="PF02870">
    <property type="entry name" value="Methyltransf_1N"/>
    <property type="match status" value="1"/>
</dbReference>
<dbReference type="FunFam" id="1.10.10.10:FF:000214">
    <property type="entry name" value="Methylated-DNA--protein-cysteine methyltransferase"/>
    <property type="match status" value="1"/>
</dbReference>
<dbReference type="Pfam" id="PF01035">
    <property type="entry name" value="DNA_binding_1"/>
    <property type="match status" value="1"/>
</dbReference>
<dbReference type="InterPro" id="IPR023546">
    <property type="entry name" value="MGMT"/>
</dbReference>
<dbReference type="SUPFAM" id="SSF53155">
    <property type="entry name" value="Methylated DNA-protein cysteine methyltransferase domain"/>
    <property type="match status" value="1"/>
</dbReference>
<comment type="catalytic activity">
    <reaction evidence="8 9">
        <text>a 6-O-methyl-2'-deoxyguanosine in DNA + L-cysteinyl-[protein] = S-methyl-L-cysteinyl-[protein] + a 2'-deoxyguanosine in DNA</text>
        <dbReference type="Rhea" id="RHEA:24000"/>
        <dbReference type="Rhea" id="RHEA-COMP:10131"/>
        <dbReference type="Rhea" id="RHEA-COMP:10132"/>
        <dbReference type="Rhea" id="RHEA-COMP:11367"/>
        <dbReference type="Rhea" id="RHEA-COMP:11368"/>
        <dbReference type="ChEBI" id="CHEBI:29950"/>
        <dbReference type="ChEBI" id="CHEBI:82612"/>
        <dbReference type="ChEBI" id="CHEBI:85445"/>
        <dbReference type="ChEBI" id="CHEBI:85448"/>
        <dbReference type="EC" id="2.1.1.63"/>
    </reaction>
</comment>
<comment type="subcellular location">
    <subcellularLocation>
        <location evidence="9">Cytoplasm</location>
    </subcellularLocation>
</comment>
<dbReference type="GO" id="GO:0032259">
    <property type="term" value="P:methylation"/>
    <property type="evidence" value="ECO:0007669"/>
    <property type="project" value="UniProtKB-KW"/>
</dbReference>